<dbReference type="GO" id="GO:0005886">
    <property type="term" value="C:plasma membrane"/>
    <property type="evidence" value="ECO:0007669"/>
    <property type="project" value="UniProtKB-SubCell"/>
</dbReference>
<feature type="transmembrane region" description="Helical" evidence="7">
    <location>
        <begin position="164"/>
        <end position="186"/>
    </location>
</feature>
<protein>
    <submittedName>
        <fullName evidence="9">MFS transporter</fullName>
    </submittedName>
</protein>
<evidence type="ECO:0000313" key="9">
    <source>
        <dbReference type="EMBL" id="QIZ07842.1"/>
    </source>
</evidence>
<organism evidence="9 10">
    <name type="scientific">Priestia megaterium</name>
    <name type="common">Bacillus megaterium</name>
    <dbReference type="NCBI Taxonomy" id="1404"/>
    <lineage>
        <taxon>Bacteria</taxon>
        <taxon>Bacillati</taxon>
        <taxon>Bacillota</taxon>
        <taxon>Bacilli</taxon>
        <taxon>Bacillales</taxon>
        <taxon>Bacillaceae</taxon>
        <taxon>Priestia</taxon>
    </lineage>
</organism>
<name>A0A6H1P315_PRIMG</name>
<feature type="transmembrane region" description="Helical" evidence="7">
    <location>
        <begin position="309"/>
        <end position="327"/>
    </location>
</feature>
<dbReference type="EMBL" id="CP051128">
    <property type="protein sequence ID" value="QIZ07842.1"/>
    <property type="molecule type" value="Genomic_DNA"/>
</dbReference>
<feature type="transmembrane region" description="Helical" evidence="7">
    <location>
        <begin position="78"/>
        <end position="97"/>
    </location>
</feature>
<dbReference type="InterPro" id="IPR036259">
    <property type="entry name" value="MFS_trans_sf"/>
</dbReference>
<dbReference type="InterPro" id="IPR005829">
    <property type="entry name" value="Sugar_transporter_CS"/>
</dbReference>
<evidence type="ECO:0000256" key="6">
    <source>
        <dbReference type="ARBA" id="ARBA00023136"/>
    </source>
</evidence>
<feature type="transmembrane region" description="Helical" evidence="7">
    <location>
        <begin position="334"/>
        <end position="354"/>
    </location>
</feature>
<dbReference type="PRINTS" id="PR01036">
    <property type="entry name" value="TCRTETB"/>
</dbReference>
<dbReference type="Gene3D" id="1.20.1250.20">
    <property type="entry name" value="MFS general substrate transporter like domains"/>
    <property type="match status" value="1"/>
</dbReference>
<feature type="transmembrane region" description="Helical" evidence="7">
    <location>
        <begin position="103"/>
        <end position="124"/>
    </location>
</feature>
<reference evidence="9 10" key="1">
    <citation type="submission" date="2020-04" db="EMBL/GenBank/DDBJ databases">
        <title>Genome-Wide Identification of 5-Methylcytosine Sites in Bacterial Genomes By High-Throughput Sequencing of MspJI Restriction Fragments.</title>
        <authorList>
            <person name="Wu V."/>
        </authorList>
    </citation>
    <scope>NUCLEOTIDE SEQUENCE [LARGE SCALE GENOMIC DNA]</scope>
    <source>
        <strain evidence="9 10">S2</strain>
    </source>
</reference>
<gene>
    <name evidence="9" type="ORF">HFZ78_14855</name>
</gene>
<dbReference type="NCBIfam" id="TIGR00711">
    <property type="entry name" value="efflux_EmrB"/>
    <property type="match status" value="1"/>
</dbReference>
<evidence type="ECO:0000256" key="7">
    <source>
        <dbReference type="SAM" id="Phobius"/>
    </source>
</evidence>
<feature type="transmembrane region" description="Helical" evidence="7">
    <location>
        <begin position="47"/>
        <end position="66"/>
    </location>
</feature>
<feature type="transmembrane region" description="Helical" evidence="7">
    <location>
        <begin position="360"/>
        <end position="383"/>
    </location>
</feature>
<keyword evidence="6 7" id="KW-0472">Membrane</keyword>
<comment type="subcellular location">
    <subcellularLocation>
        <location evidence="1">Cell membrane</location>
        <topology evidence="1">Multi-pass membrane protein</topology>
    </subcellularLocation>
</comment>
<sequence>MEIEEKQINTKLIITGLIIGMFFSALEQTIVGTAMPTIISELNGFTIFAWVTTAYMITSTTVVPIVGKLSDLYGRRFLYLIGTIIFIIGSGLCATATSMEQLVIYRGLQGIGGGMIMPLSQTIIGDIFTAEQRAKWQGIFGGLFGLSSVIGPFLGGLIVDSISWHWIFLINVPFGLLSAILIFIGFKHETVASKGKVNIDYLGIITLIPAIVLLLLGLTFGGDKFEWASTTSFLIFGGSIMLLIIFGFIERKAIEPILDLSFFKNRTFATMNALGFLLGLGMFGAIMFVPMYMQGILGVSPTQAGSTMTPMMIAMIAASIIGGQLLLRFSFRSVLTAGMLLGALGFFLMSTMGIDSNEYTAYAYMVVLGLGMGLVMPTLMIAIQNEFPKSQLGTVTSASTFFRSIGGTIGITVLNSIMNHTLKGEMVTAANDAKNPIAHKALQALSEKTDSLFSLLLNPSLLKMPEEIQKSVIHAIQIAWSDSFSTVFLTGLIFISVGILVALAVGNGRIKRDNELKGEEGQQAKSFGQNATES</sequence>
<evidence type="ECO:0000259" key="8">
    <source>
        <dbReference type="PROSITE" id="PS50850"/>
    </source>
</evidence>
<feature type="transmembrane region" description="Helical" evidence="7">
    <location>
        <begin position="395"/>
        <end position="418"/>
    </location>
</feature>
<evidence type="ECO:0000256" key="5">
    <source>
        <dbReference type="ARBA" id="ARBA00022989"/>
    </source>
</evidence>
<keyword evidence="5 7" id="KW-1133">Transmembrane helix</keyword>
<reference evidence="9 10" key="2">
    <citation type="submission" date="2020-04" db="EMBL/GenBank/DDBJ databases">
        <authorList>
            <person name="Fomenkov A."/>
            <person name="Anton B.P."/>
            <person name="Roberts R.J."/>
        </authorList>
    </citation>
    <scope>NUCLEOTIDE SEQUENCE [LARGE SCALE GENOMIC DNA]</scope>
    <source>
        <strain evidence="9 10">S2</strain>
    </source>
</reference>
<dbReference type="AlphaFoldDB" id="A0A6H1P315"/>
<dbReference type="PANTHER" id="PTHR23501:SF197">
    <property type="entry name" value="COMD"/>
    <property type="match status" value="1"/>
</dbReference>
<evidence type="ECO:0000256" key="4">
    <source>
        <dbReference type="ARBA" id="ARBA00022692"/>
    </source>
</evidence>
<dbReference type="InterPro" id="IPR020846">
    <property type="entry name" value="MFS_dom"/>
</dbReference>
<dbReference type="Proteomes" id="UP000501868">
    <property type="component" value="Chromosome"/>
</dbReference>
<dbReference type="CDD" id="cd17502">
    <property type="entry name" value="MFS_Azr1_MDR_like"/>
    <property type="match status" value="1"/>
</dbReference>
<evidence type="ECO:0000256" key="2">
    <source>
        <dbReference type="ARBA" id="ARBA00022448"/>
    </source>
</evidence>
<evidence type="ECO:0000256" key="3">
    <source>
        <dbReference type="ARBA" id="ARBA00022475"/>
    </source>
</evidence>
<keyword evidence="3" id="KW-1003">Cell membrane</keyword>
<feature type="transmembrane region" description="Helical" evidence="7">
    <location>
        <begin position="487"/>
        <end position="506"/>
    </location>
</feature>
<keyword evidence="2" id="KW-0813">Transport</keyword>
<evidence type="ECO:0000313" key="10">
    <source>
        <dbReference type="Proteomes" id="UP000501868"/>
    </source>
</evidence>
<feature type="transmembrane region" description="Helical" evidence="7">
    <location>
        <begin position="136"/>
        <end position="158"/>
    </location>
</feature>
<feature type="domain" description="Major facilitator superfamily (MFS) profile" evidence="8">
    <location>
        <begin position="13"/>
        <end position="509"/>
    </location>
</feature>
<feature type="transmembrane region" description="Helical" evidence="7">
    <location>
        <begin position="269"/>
        <end position="289"/>
    </location>
</feature>
<feature type="transmembrane region" description="Helical" evidence="7">
    <location>
        <begin position="12"/>
        <end position="35"/>
    </location>
</feature>
<proteinExistence type="predicted"/>
<dbReference type="PROSITE" id="PS50850">
    <property type="entry name" value="MFS"/>
    <property type="match status" value="1"/>
</dbReference>
<dbReference type="FunFam" id="1.20.1720.10:FF:000004">
    <property type="entry name" value="EmrB/QacA family drug resistance transporter"/>
    <property type="match status" value="1"/>
</dbReference>
<dbReference type="InterPro" id="IPR004638">
    <property type="entry name" value="EmrB-like"/>
</dbReference>
<keyword evidence="4 7" id="KW-0812">Transmembrane</keyword>
<dbReference type="GO" id="GO:0022857">
    <property type="term" value="F:transmembrane transporter activity"/>
    <property type="evidence" value="ECO:0007669"/>
    <property type="project" value="InterPro"/>
</dbReference>
<feature type="transmembrane region" description="Helical" evidence="7">
    <location>
        <begin position="227"/>
        <end position="249"/>
    </location>
</feature>
<dbReference type="SUPFAM" id="SSF103473">
    <property type="entry name" value="MFS general substrate transporter"/>
    <property type="match status" value="1"/>
</dbReference>
<dbReference type="PANTHER" id="PTHR23501">
    <property type="entry name" value="MAJOR FACILITATOR SUPERFAMILY"/>
    <property type="match status" value="1"/>
</dbReference>
<dbReference type="InterPro" id="IPR011701">
    <property type="entry name" value="MFS"/>
</dbReference>
<evidence type="ECO:0000256" key="1">
    <source>
        <dbReference type="ARBA" id="ARBA00004651"/>
    </source>
</evidence>
<dbReference type="Pfam" id="PF07690">
    <property type="entry name" value="MFS_1"/>
    <property type="match status" value="1"/>
</dbReference>
<accession>A0A6H1P315</accession>
<feature type="transmembrane region" description="Helical" evidence="7">
    <location>
        <begin position="198"/>
        <end position="221"/>
    </location>
</feature>
<dbReference type="Gene3D" id="1.20.1720.10">
    <property type="entry name" value="Multidrug resistance protein D"/>
    <property type="match status" value="1"/>
</dbReference>
<dbReference type="PROSITE" id="PS00216">
    <property type="entry name" value="SUGAR_TRANSPORT_1"/>
    <property type="match status" value="1"/>
</dbReference>